<name>A0A6J4I0S3_9PSEU</name>
<organism evidence="7">
    <name type="scientific">uncultured Actinomycetospora sp</name>
    <dbReference type="NCBI Taxonomy" id="1135996"/>
    <lineage>
        <taxon>Bacteria</taxon>
        <taxon>Bacillati</taxon>
        <taxon>Actinomycetota</taxon>
        <taxon>Actinomycetes</taxon>
        <taxon>Pseudonocardiales</taxon>
        <taxon>Pseudonocardiaceae</taxon>
        <taxon>Actinomycetospora</taxon>
        <taxon>environmental samples</taxon>
    </lineage>
</organism>
<comment type="similarity">
    <text evidence="2 6">Belongs to the UPF0677 family.</text>
</comment>
<gene>
    <name evidence="7" type="ORF">AVDCRST_MAG54-1427</name>
</gene>
<dbReference type="GO" id="GO:0032259">
    <property type="term" value="P:methylation"/>
    <property type="evidence" value="ECO:0007669"/>
    <property type="project" value="UniProtKB-KW"/>
</dbReference>
<dbReference type="PANTHER" id="PTHR43619:SF2">
    <property type="entry name" value="S-ADENOSYL-L-METHIONINE-DEPENDENT METHYLTRANSFERASES SUPERFAMILY PROTEIN"/>
    <property type="match status" value="1"/>
</dbReference>
<evidence type="ECO:0000256" key="3">
    <source>
        <dbReference type="ARBA" id="ARBA00022603"/>
    </source>
</evidence>
<accession>A0A6J4I0S3</accession>
<dbReference type="InterPro" id="IPR029063">
    <property type="entry name" value="SAM-dependent_MTases_sf"/>
</dbReference>
<dbReference type="Gene3D" id="3.40.50.150">
    <property type="entry name" value="Vaccinia Virus protein VP39"/>
    <property type="match status" value="1"/>
</dbReference>
<reference evidence="7" key="1">
    <citation type="submission" date="2020-02" db="EMBL/GenBank/DDBJ databases">
        <authorList>
            <person name="Meier V. D."/>
        </authorList>
    </citation>
    <scope>NUCLEOTIDE SEQUENCE</scope>
    <source>
        <strain evidence="7">AVDCRST_MAG54</strain>
    </source>
</reference>
<dbReference type="PANTHER" id="PTHR43619">
    <property type="entry name" value="S-ADENOSYL-L-METHIONINE-DEPENDENT METHYLTRANSFERASE YKTD-RELATED"/>
    <property type="match status" value="1"/>
</dbReference>
<dbReference type="EC" id="2.1.1.-" evidence="6"/>
<dbReference type="EMBL" id="CADCTH010000193">
    <property type="protein sequence ID" value="CAA9239473.1"/>
    <property type="molecule type" value="Genomic_DNA"/>
</dbReference>
<evidence type="ECO:0000256" key="1">
    <source>
        <dbReference type="ARBA" id="ARBA00003907"/>
    </source>
</evidence>
<protein>
    <recommendedName>
        <fullName evidence="6">S-adenosyl-L-methionine-dependent methyltransferase</fullName>
        <ecNumber evidence="6">2.1.1.-</ecNumber>
    </recommendedName>
</protein>
<dbReference type="SUPFAM" id="SSF53335">
    <property type="entry name" value="S-adenosyl-L-methionine-dependent methyltransferases"/>
    <property type="match status" value="1"/>
</dbReference>
<evidence type="ECO:0000256" key="5">
    <source>
        <dbReference type="ARBA" id="ARBA00022691"/>
    </source>
</evidence>
<evidence type="ECO:0000313" key="7">
    <source>
        <dbReference type="EMBL" id="CAA9239473.1"/>
    </source>
</evidence>
<keyword evidence="3 6" id="KW-0489">Methyltransferase</keyword>
<keyword evidence="4 7" id="KW-0808">Transferase</keyword>
<dbReference type="NCBIfam" id="TIGR00027">
    <property type="entry name" value="mthyl_TIGR00027"/>
    <property type="match status" value="1"/>
</dbReference>
<dbReference type="InterPro" id="IPR011610">
    <property type="entry name" value="SAM_mthyl_Trfase_ML2640-like"/>
</dbReference>
<proteinExistence type="inferred from homology"/>
<keyword evidence="5 6" id="KW-0949">S-adenosyl-L-methionine</keyword>
<dbReference type="GO" id="GO:0008168">
    <property type="term" value="F:methyltransferase activity"/>
    <property type="evidence" value="ECO:0007669"/>
    <property type="project" value="UniProtKB-UniRule"/>
</dbReference>
<sequence length="295" mass="31669">MTADRSDWDIVSSVGLTALVVTAARALEDGRPDALVHDPWAARLVEAAQPPDPLPTGPGSPGADAPAWRTLADLLAVRSRFLDEAVRSARRDGVDQVVVLAAGLDVRAQRLEELAGSDVYEIDQPAVLDFKDDVLAGGDTNGDTAGARRHRVGTDLREDWPTALRDAGFDERRPALWLAEGLLPYLPADAEADLFEQVTALSAPGSQVATEYLVDVDTLLATPPLASASGVLGVDFGELWSREPREEPAERLPRLGWETEVETVGDAATRYGRDLGTDGDASVGRHSRLVLARRR</sequence>
<evidence type="ECO:0000256" key="2">
    <source>
        <dbReference type="ARBA" id="ARBA00008138"/>
    </source>
</evidence>
<dbReference type="InterPro" id="IPR007213">
    <property type="entry name" value="Ppm1/Ppm2/Tcmp"/>
</dbReference>
<dbReference type="Pfam" id="PF04072">
    <property type="entry name" value="LCM"/>
    <property type="match status" value="1"/>
</dbReference>
<comment type="function">
    <text evidence="1 6">Exhibits S-adenosyl-L-methionine-dependent methyltransferase activity.</text>
</comment>
<evidence type="ECO:0000256" key="4">
    <source>
        <dbReference type="ARBA" id="ARBA00022679"/>
    </source>
</evidence>
<evidence type="ECO:0000256" key="6">
    <source>
        <dbReference type="RuleBase" id="RU362030"/>
    </source>
</evidence>
<dbReference type="AlphaFoldDB" id="A0A6J4I0S3"/>